<dbReference type="Gene3D" id="2.60.120.260">
    <property type="entry name" value="Galactose-binding domain-like"/>
    <property type="match status" value="1"/>
</dbReference>
<dbReference type="Pfam" id="PF23759">
    <property type="entry name" value="GBD_T9SS_assoc"/>
    <property type="match status" value="3"/>
</dbReference>
<dbReference type="NCBIfam" id="TIGR04183">
    <property type="entry name" value="Por_Secre_tail"/>
    <property type="match status" value="1"/>
</dbReference>
<dbReference type="InterPro" id="IPR036116">
    <property type="entry name" value="FN3_sf"/>
</dbReference>
<dbReference type="EMBL" id="BAABBI010000001">
    <property type="protein sequence ID" value="GAA3776604.1"/>
    <property type="molecule type" value="Genomic_DNA"/>
</dbReference>
<dbReference type="InterPro" id="IPR013783">
    <property type="entry name" value="Ig-like_fold"/>
</dbReference>
<proteinExistence type="predicted"/>
<dbReference type="InterPro" id="IPR003961">
    <property type="entry name" value="FN3_dom"/>
</dbReference>
<dbReference type="Pfam" id="PF18962">
    <property type="entry name" value="Por_Secre_tail"/>
    <property type="match status" value="1"/>
</dbReference>
<gene>
    <name evidence="4" type="ORF">GCM10022271_05940</name>
</gene>
<protein>
    <recommendedName>
        <fullName evidence="3">Fibronectin type-III domain-containing protein</fullName>
    </recommendedName>
</protein>
<dbReference type="RefSeq" id="WP_344726902.1">
    <property type="nucleotide sequence ID" value="NZ_BAABBI010000001.1"/>
</dbReference>
<dbReference type="InterPro" id="IPR026444">
    <property type="entry name" value="Secre_tail"/>
</dbReference>
<dbReference type="Gene3D" id="2.60.40.10">
    <property type="entry name" value="Immunoglobulins"/>
    <property type="match status" value="1"/>
</dbReference>
<feature type="domain" description="Fibronectin type-III" evidence="3">
    <location>
        <begin position="188"/>
        <end position="286"/>
    </location>
</feature>
<evidence type="ECO:0000313" key="5">
    <source>
        <dbReference type="Proteomes" id="UP001501456"/>
    </source>
</evidence>
<dbReference type="CDD" id="cd00063">
    <property type="entry name" value="FN3"/>
    <property type="match status" value="1"/>
</dbReference>
<evidence type="ECO:0000256" key="2">
    <source>
        <dbReference type="SAM" id="SignalP"/>
    </source>
</evidence>
<feature type="signal peptide" evidence="2">
    <location>
        <begin position="1"/>
        <end position="18"/>
    </location>
</feature>
<evidence type="ECO:0000313" key="4">
    <source>
        <dbReference type="EMBL" id="GAA3776604.1"/>
    </source>
</evidence>
<comment type="caution">
    <text evidence="4">The sequence shown here is derived from an EMBL/GenBank/DDBJ whole genome shotgun (WGS) entry which is preliminary data.</text>
</comment>
<feature type="chain" id="PRO_5046730720" description="Fibronectin type-III domain-containing protein" evidence="2">
    <location>
        <begin position="19"/>
        <end position="991"/>
    </location>
</feature>
<dbReference type="PROSITE" id="PS50853">
    <property type="entry name" value="FN3"/>
    <property type="match status" value="1"/>
</dbReference>
<reference evidence="5" key="1">
    <citation type="journal article" date="2019" name="Int. J. Syst. Evol. Microbiol.">
        <title>The Global Catalogue of Microorganisms (GCM) 10K type strain sequencing project: providing services to taxonomists for standard genome sequencing and annotation.</title>
        <authorList>
            <consortium name="The Broad Institute Genomics Platform"/>
            <consortium name="The Broad Institute Genome Sequencing Center for Infectious Disease"/>
            <person name="Wu L."/>
            <person name="Ma J."/>
        </authorList>
    </citation>
    <scope>NUCLEOTIDE SEQUENCE [LARGE SCALE GENOMIC DNA]</scope>
    <source>
        <strain evidence="5">JCM 17525</strain>
    </source>
</reference>
<dbReference type="InterPro" id="IPR056600">
    <property type="entry name" value="GBD_T9SS_assoc"/>
</dbReference>
<name>A0ABP7GYP8_9FLAO</name>
<evidence type="ECO:0000256" key="1">
    <source>
        <dbReference type="ARBA" id="ARBA00022729"/>
    </source>
</evidence>
<keyword evidence="5" id="KW-1185">Reference proteome</keyword>
<keyword evidence="1 2" id="KW-0732">Signal</keyword>
<sequence length="991" mass="105547">MRKITLLLLTLFSVAAFSQVEIVENFDSASNNGQVSGWTDVGFSTSTSAPCGGSGLSELANVASGGTASLTTPLYSAITNNTDLIVSFEYNIFQIVFGFPPSFNAPPADWGSIVLEYTVDNGANWTTITTINDASFTFVDIETCVSSGVINVGTLAAGNDFQARFSINNDSDVNLSFSIDNVSLLQSPTTVPNCDAVMTSATTDVEPDTLLEWSSATGIATGYKVYVGTETGLTDVVNGDITTETSYSLTGLTYEEDYFVTIVPFNGFGDAASCTEESFVVRSAPLVGATCSNPKEITFTGGFYVDVADTANYENNIDVSPCSNSYMRGSDVYYSITPTSDVSINIDVTGLSNNGAGIHVLDGCPDTATTCVAYSGTYANTDRNLSEIVLNAGTTYFLVMSNSSATRTYSYNLIITENPCINPAFTLTPTPDCGSGEFNVDVDVTYMGDATTLTLQDSNGGVVNNISSTGVVPMGPYTSGQTITFDLINDDETSCSYNDSTFFYCPPANDDCLGSIALDVNTDDTCTLYTSATNAGAIHSNEANSACDTDNSNDVWFSFVADGNTIVVEYLNITEAIGAGGTIQSTELFEGSACGSLTSVGCKEGNYAIFSGLTDGNTYYIRNYTRLGINYAQNYDICLKTPPVAPVNDECANATTLTVSTDETCNNGLVGETTVGATRSTESTCADSTTTTYSDVWYVFNPAVSGVYEFSFDKTSGASSRYFIYKGTCGALTEVSTSCGTTSNQIVTMDSSETFYIMVQSNQSEPGAIFDLCVWQLPDPVSNDSCETPGTLTESPDSNGANAISGTLADSYPSIEHCSSNNVVWYSFTPSLTGVYHFDYTRVSGISYFSVFSGDCSDLQQDVTGLTSCYLSGERTGELVANQTYLVAIHASSSTAEFSLMAYPDPSLSVETSNDFNSFKYYPNPVVNTLMIESANTMSKISIRNLVGQEVVRVTPNSLKTQVNMNDLNNGVYFVTVNIGNSQKTFKIIKK</sequence>
<accession>A0ABP7GYP8</accession>
<dbReference type="SUPFAM" id="SSF49265">
    <property type="entry name" value="Fibronectin type III"/>
    <property type="match status" value="1"/>
</dbReference>
<organism evidence="4 5">
    <name type="scientific">Corallibacter vietnamensis</name>
    <dbReference type="NCBI Taxonomy" id="904130"/>
    <lineage>
        <taxon>Bacteria</taxon>
        <taxon>Pseudomonadati</taxon>
        <taxon>Bacteroidota</taxon>
        <taxon>Flavobacteriia</taxon>
        <taxon>Flavobacteriales</taxon>
        <taxon>Flavobacteriaceae</taxon>
        <taxon>Corallibacter</taxon>
    </lineage>
</organism>
<dbReference type="Proteomes" id="UP001501456">
    <property type="component" value="Unassembled WGS sequence"/>
</dbReference>
<evidence type="ECO:0000259" key="3">
    <source>
        <dbReference type="PROSITE" id="PS50853"/>
    </source>
</evidence>